<evidence type="ECO:0000313" key="1">
    <source>
        <dbReference type="EMBL" id="KAH9522086.1"/>
    </source>
</evidence>
<reference evidence="1" key="2">
    <citation type="journal article" date="2022" name="Res Sq">
        <title>Comparative Genomics Reveals Insights into the Divergent Evolution of Astigmatic Mites and Household Pest Adaptations.</title>
        <authorList>
            <person name="Xiong Q."/>
            <person name="Wan A.T.-Y."/>
            <person name="Liu X.-Y."/>
            <person name="Fung C.S.-H."/>
            <person name="Xiao X."/>
            <person name="Malainual N."/>
            <person name="Hou J."/>
            <person name="Wang L."/>
            <person name="Wang M."/>
            <person name="Yang K."/>
            <person name="Cui Y."/>
            <person name="Leung E."/>
            <person name="Nong W."/>
            <person name="Shin S.-K."/>
            <person name="Au S."/>
            <person name="Jeong K.Y."/>
            <person name="Chew F.T."/>
            <person name="Hui J."/>
            <person name="Leung T.F."/>
            <person name="Tungtrongchitr A."/>
            <person name="Zhong N."/>
            <person name="Liu Z."/>
            <person name="Tsui S."/>
        </authorList>
    </citation>
    <scope>NUCLEOTIDE SEQUENCE</scope>
    <source>
        <strain evidence="1">Derf</strain>
        <tissue evidence="1">Whole organism</tissue>
    </source>
</reference>
<keyword evidence="2" id="KW-1185">Reference proteome</keyword>
<gene>
    <name evidence="1" type="ORF">DERF_005689</name>
</gene>
<dbReference type="Proteomes" id="UP000790347">
    <property type="component" value="Unassembled WGS sequence"/>
</dbReference>
<evidence type="ECO:0000313" key="2">
    <source>
        <dbReference type="Proteomes" id="UP000790347"/>
    </source>
</evidence>
<comment type="caution">
    <text evidence="1">The sequence shown here is derived from an EMBL/GenBank/DDBJ whole genome shotgun (WGS) entry which is preliminary data.</text>
</comment>
<sequence length="59" mass="7067">MNLILLYFETKHYNLGVKTLIPFKVLEYIGEYREEIKSINAESGYNMKQKLLEEQKELI</sequence>
<accession>A0A922L6F5</accession>
<dbReference type="EMBL" id="ASGP02000002">
    <property type="protein sequence ID" value="KAH9522086.1"/>
    <property type="molecule type" value="Genomic_DNA"/>
</dbReference>
<dbReference type="AlphaFoldDB" id="A0A922L6F5"/>
<organism evidence="1 2">
    <name type="scientific">Dermatophagoides farinae</name>
    <name type="common">American house dust mite</name>
    <dbReference type="NCBI Taxonomy" id="6954"/>
    <lineage>
        <taxon>Eukaryota</taxon>
        <taxon>Metazoa</taxon>
        <taxon>Ecdysozoa</taxon>
        <taxon>Arthropoda</taxon>
        <taxon>Chelicerata</taxon>
        <taxon>Arachnida</taxon>
        <taxon>Acari</taxon>
        <taxon>Acariformes</taxon>
        <taxon>Sarcoptiformes</taxon>
        <taxon>Astigmata</taxon>
        <taxon>Psoroptidia</taxon>
        <taxon>Analgoidea</taxon>
        <taxon>Pyroglyphidae</taxon>
        <taxon>Dermatophagoidinae</taxon>
        <taxon>Dermatophagoides</taxon>
    </lineage>
</organism>
<proteinExistence type="predicted"/>
<protein>
    <submittedName>
        <fullName evidence="1">Uncharacterized protein</fullName>
    </submittedName>
</protein>
<name>A0A922L6F5_DERFA</name>
<reference evidence="1" key="1">
    <citation type="submission" date="2013-05" db="EMBL/GenBank/DDBJ databases">
        <authorList>
            <person name="Yim A.K.Y."/>
            <person name="Chan T.F."/>
            <person name="Ji K.M."/>
            <person name="Liu X.Y."/>
            <person name="Zhou J.W."/>
            <person name="Li R.Q."/>
            <person name="Yang K.Y."/>
            <person name="Li J."/>
            <person name="Li M."/>
            <person name="Law P.T.W."/>
            <person name="Wu Y.L."/>
            <person name="Cai Z.L."/>
            <person name="Qin H."/>
            <person name="Bao Y."/>
            <person name="Leung R.K.K."/>
            <person name="Ng P.K.S."/>
            <person name="Zou J."/>
            <person name="Zhong X.J."/>
            <person name="Ran P.X."/>
            <person name="Zhong N.S."/>
            <person name="Liu Z.G."/>
            <person name="Tsui S.K.W."/>
        </authorList>
    </citation>
    <scope>NUCLEOTIDE SEQUENCE</scope>
    <source>
        <strain evidence="1">Derf</strain>
        <tissue evidence="1">Whole organism</tissue>
    </source>
</reference>